<reference evidence="1" key="1">
    <citation type="submission" date="2021-11" db="EMBL/GenBank/DDBJ databases">
        <title>Fusarium solani-melongenae Genome sequencing and assembly.</title>
        <authorList>
            <person name="Xie S."/>
            <person name="Huang L."/>
            <person name="Zhang X."/>
        </authorList>
    </citation>
    <scope>NUCLEOTIDE SEQUENCE</scope>
    <source>
        <strain evidence="1">CRI 24-3</strain>
    </source>
</reference>
<accession>A0ACD3Z751</accession>
<evidence type="ECO:0000313" key="2">
    <source>
        <dbReference type="Proteomes" id="UP000830768"/>
    </source>
</evidence>
<dbReference type="Proteomes" id="UP000830768">
    <property type="component" value="Chromosome 6"/>
</dbReference>
<keyword evidence="2" id="KW-1185">Reference proteome</keyword>
<name>A0ACD3Z751_FUSSC</name>
<proteinExistence type="predicted"/>
<organism evidence="1 2">
    <name type="scientific">Fusarium solani subsp. cucurbitae</name>
    <name type="common">Neocosmosporum cucurbitae</name>
    <dbReference type="NCBI Taxonomy" id="2747967"/>
    <lineage>
        <taxon>Eukaryota</taxon>
        <taxon>Fungi</taxon>
        <taxon>Dikarya</taxon>
        <taxon>Ascomycota</taxon>
        <taxon>Pezizomycotina</taxon>
        <taxon>Sordariomycetes</taxon>
        <taxon>Hypocreomycetidae</taxon>
        <taxon>Hypocreales</taxon>
        <taxon>Nectriaceae</taxon>
        <taxon>Fusarium</taxon>
        <taxon>Fusarium solani species complex</taxon>
    </lineage>
</organism>
<gene>
    <name evidence="1" type="ORF">LCI18_007616</name>
</gene>
<dbReference type="EMBL" id="CP090035">
    <property type="protein sequence ID" value="UPK96681.1"/>
    <property type="molecule type" value="Genomic_DNA"/>
</dbReference>
<sequence length="1546" mass="171116">MAPADDIAIVGYSFKLPQDVDDDRSLWDALSKRRNLMTECPKSRIDSDSFVTNKHHSFHGHRGHFINEDLGLFDAPFFPVTANEAAAMDSMQRWTLETTYHAFEMAGISLESLRGSRTTVFSASMVEDYAKLIAMDPDSAERTAVTGSSVSCVIPNRISWYFDLRGPSIHVNTACSSSLSAVDMACKTIHSGDATCAVVTGSNLLLDPAMFQALSAQKFLSLDGLCQSFDHKASGYGRGEGILSIVLKPVSLAVQDGDIIRAAGLSLDKTRYVEAHGTGTAVGDPIEVKAIGRSFHESRSAEEPLYLGFIKANIGHLEGASGLAGIVKCILILERGIIPPNALLEKINAAIDAESYNITVPTQEVPWPNPGLRRASVNSFGFGGSNTHFILEDALHYLRERDLPGRHCTIGGGELESPSGATTPRANGASPGLTDKPPLNKTRLLVWSAASKKAVKRVLKGYDMFYKDHVVGHSLKVHQLAYTLAARRSKMLWRSFALASDEVEDGQVHLSLEKLVRSSADLGLAFIFTGQGAQYVDMGRGLTQYPIFYDTLKRIDVIYVSLGCKWSIFDEPGRSENINKPQYSQPLSTLAGKLREASASYPGAMISINITAERVPSYLSEAIGTESIALMSVACVNNVIDKIKQQADKDGIFAQKLKTGVAYHSPAVMSIASEYLSRISSLNVAGSQDPKTLIHVPTVSSITGKPVCSEELSKGECWVDNMVCPVRFADAVEHLVQDTSRDKLGLESINDLVEVGPHPALHRPTLDTIKQTENQAKDIRYTSALHRSHPAVEAVLSLVGQLFSLGHSVSVAAANQQSPDDKTPFLTDCPKYPIDHSRRYWSESRISRGFRLRGTVQGETLGVRVSDWNPFEPRWRNFLSVETDPWIGDYKVHNKILYPSAGMLIMAIEAVQEMVSNDRDVAGYHVKTAEFLGLIPVQNAWEDRVETEVHLRPVGKKHTAETRLFEVAIYSYAEDEWTQRLHATIHVDYRDSPETEYRQLSHDYVREQFRLAQSLSRPIDSHAFYGNAAEDSLQYGDSFPLGQEIRFDGNATAVMHVDATKPRYRTRSLVHPAILDQAFHILRVSAGQQPACNVPIRIADSWFVASGWQMDSIRWMSRSCCSRLDRPHGDHGEEGSVYALADDGSILCTIRKAITKSQRKSTNESERKLLHRIDWKPSLGLMDPERLRQLCRADTFSRDETTILENHAELCSTLDLVAARTFRNLDRAKVPESLGRHVEWIEHHVSKMSRDKIQASEDITDVQVEAQLSYIEDVLPAWKVYTACARRLPEILAGELDPLQVVFGSNLADIFYADLFQCLCADGRLGTILDLAAHENPALRILEVGAGTGGMTTHVLTTLQEREKRTGALSFAEYTYTDISPAFFERAMGRWPDIQGQGRLSFKTLDLDRDVEEQGFELGSYDIVVAACVLHATPDLEATIRNVRKALRPGGQLILLEVINSDDIATSFMAGLLPGWWVAREEWRPHSAAVPESLWDKCLRANGFSGNNVVIRDYKNDPCHIMSVIVSTAVEEKSEPPNVVPPLGRF</sequence>
<protein>
    <submittedName>
        <fullName evidence="1">Uncharacterized protein</fullName>
    </submittedName>
</protein>
<evidence type="ECO:0000313" key="1">
    <source>
        <dbReference type="EMBL" id="UPK96681.1"/>
    </source>
</evidence>